<dbReference type="PIRSF" id="PIRSF016578">
    <property type="entry name" value="HsaA"/>
    <property type="match status" value="1"/>
</dbReference>
<accession>A0A1I2N0L8</accession>
<dbReference type="Gene3D" id="1.20.140.10">
    <property type="entry name" value="Butyryl-CoA Dehydrogenase, subunit A, domain 3"/>
    <property type="match status" value="1"/>
</dbReference>
<reference evidence="4 5" key="1">
    <citation type="submission" date="2016-10" db="EMBL/GenBank/DDBJ databases">
        <authorList>
            <person name="de Groot N.N."/>
        </authorList>
    </citation>
    <scope>NUCLEOTIDE SEQUENCE [LARGE SCALE GENOMIC DNA]</scope>
    <source>
        <strain evidence="4 5">DSM 44945</strain>
    </source>
</reference>
<dbReference type="AlphaFoldDB" id="A0A1I2N0L8"/>
<dbReference type="SUPFAM" id="SSF56645">
    <property type="entry name" value="Acyl-CoA dehydrogenase NM domain-like"/>
    <property type="match status" value="1"/>
</dbReference>
<dbReference type="InterPro" id="IPR036250">
    <property type="entry name" value="AcylCo_DH-like_C"/>
</dbReference>
<protein>
    <submittedName>
        <fullName evidence="4">Acyl-CoA dehydrogenase</fullName>
    </submittedName>
</protein>
<dbReference type="InterPro" id="IPR013107">
    <property type="entry name" value="Acyl-CoA_DH_C"/>
</dbReference>
<feature type="domain" description="Acyl-CoA dehydrogenase C-terminal" evidence="3">
    <location>
        <begin position="246"/>
        <end position="373"/>
    </location>
</feature>
<dbReference type="PANTHER" id="PTHR43884">
    <property type="entry name" value="ACYL-COA DEHYDROGENASE"/>
    <property type="match status" value="1"/>
</dbReference>
<feature type="domain" description="Acyl-CoA dehydrogenase/oxidase N-terminal" evidence="2">
    <location>
        <begin position="21"/>
        <end position="105"/>
    </location>
</feature>
<evidence type="ECO:0000313" key="4">
    <source>
        <dbReference type="EMBL" id="SFF96429.1"/>
    </source>
</evidence>
<organism evidence="4 5">
    <name type="scientific">Planifilum fulgidum</name>
    <dbReference type="NCBI Taxonomy" id="201973"/>
    <lineage>
        <taxon>Bacteria</taxon>
        <taxon>Bacillati</taxon>
        <taxon>Bacillota</taxon>
        <taxon>Bacilli</taxon>
        <taxon>Bacillales</taxon>
        <taxon>Thermoactinomycetaceae</taxon>
        <taxon>Planifilum</taxon>
    </lineage>
</organism>
<dbReference type="Pfam" id="PF08028">
    <property type="entry name" value="Acyl-CoA_dh_2"/>
    <property type="match status" value="1"/>
</dbReference>
<evidence type="ECO:0000256" key="1">
    <source>
        <dbReference type="ARBA" id="ARBA00023002"/>
    </source>
</evidence>
<evidence type="ECO:0000259" key="3">
    <source>
        <dbReference type="Pfam" id="PF08028"/>
    </source>
</evidence>
<dbReference type="InterPro" id="IPR046373">
    <property type="entry name" value="Acyl-CoA_Oxase/DH_mid-dom_sf"/>
</dbReference>
<evidence type="ECO:0000313" key="5">
    <source>
        <dbReference type="Proteomes" id="UP000198661"/>
    </source>
</evidence>
<dbReference type="InterPro" id="IPR037069">
    <property type="entry name" value="AcylCoA_DH/ox_N_sf"/>
</dbReference>
<dbReference type="GO" id="GO:0050660">
    <property type="term" value="F:flavin adenine dinucleotide binding"/>
    <property type="evidence" value="ECO:0007669"/>
    <property type="project" value="InterPro"/>
</dbReference>
<gene>
    <name evidence="4" type="ORF">SAMN04488025_11053</name>
</gene>
<dbReference type="PANTHER" id="PTHR43884:SF12">
    <property type="entry name" value="ISOVALERYL-COA DEHYDROGENASE, MITOCHONDRIAL-RELATED"/>
    <property type="match status" value="1"/>
</dbReference>
<keyword evidence="1" id="KW-0560">Oxidoreductase</keyword>
<dbReference type="Gene3D" id="2.40.110.10">
    <property type="entry name" value="Butyryl-CoA Dehydrogenase, subunit A, domain 2"/>
    <property type="match status" value="1"/>
</dbReference>
<dbReference type="OrthoDB" id="1170793at2"/>
<dbReference type="EMBL" id="FOOK01000010">
    <property type="protein sequence ID" value="SFF96429.1"/>
    <property type="molecule type" value="Genomic_DNA"/>
</dbReference>
<dbReference type="RefSeq" id="WP_143085272.1">
    <property type="nucleotide sequence ID" value="NZ_FOOK01000010.1"/>
</dbReference>
<keyword evidence="5" id="KW-1185">Reference proteome</keyword>
<dbReference type="GO" id="GO:0003995">
    <property type="term" value="F:acyl-CoA dehydrogenase activity"/>
    <property type="evidence" value="ECO:0007669"/>
    <property type="project" value="TreeGrafter"/>
</dbReference>
<dbReference type="Pfam" id="PF02771">
    <property type="entry name" value="Acyl-CoA_dh_N"/>
    <property type="match status" value="1"/>
</dbReference>
<dbReference type="STRING" id="201973.SAMN04488025_11053"/>
<evidence type="ECO:0000259" key="2">
    <source>
        <dbReference type="Pfam" id="PF02771"/>
    </source>
</evidence>
<dbReference type="InterPro" id="IPR013786">
    <property type="entry name" value="AcylCoA_DH/ox_N"/>
</dbReference>
<dbReference type="Proteomes" id="UP000198661">
    <property type="component" value="Unassembled WGS sequence"/>
</dbReference>
<proteinExistence type="predicted"/>
<dbReference type="SUPFAM" id="SSF47203">
    <property type="entry name" value="Acyl-CoA dehydrogenase C-terminal domain-like"/>
    <property type="match status" value="1"/>
</dbReference>
<name>A0A1I2N0L8_9BACL</name>
<dbReference type="Gene3D" id="1.10.540.10">
    <property type="entry name" value="Acyl-CoA dehydrogenase/oxidase, N-terminal domain"/>
    <property type="match status" value="1"/>
</dbReference>
<dbReference type="InterPro" id="IPR009100">
    <property type="entry name" value="AcylCoA_DH/oxidase_NM_dom_sf"/>
</dbReference>
<sequence>MKGVAPFGGGRGPFIFTVLLEERIVVDLLTRELEAMVRNEAPAMEQKGEISPKVLEAIYKRGLFKLLVPRELGGHMLPLPEALRVFEGASRIDGSFGWLVTIGSGGGYFAASMEPEVCRELFSPREAVIAGSGYPAGEARRVNGGFRVSGRWKYISGCDYASIFTVNCVIRDEGGDGRIRSFILMPEQVKILRDWRAFGLKATGSHSIVVEEAFVPERMTFDIAEPYPVYEDPLFRYPFLPFALTSFAAVALGVAARFLEEARNLLEARREVWPSPRVEAGLQAVSRAAERLQGVASAFYRTVDDTWAIHKNRPLTEEETASVNRRSRETAQEALLLADAVFPHLGMAGIMEGEPANRAWRDLHTVCRHVLLSDWG</sequence>